<accession>A0A6J4S495</accession>
<feature type="compositionally biased region" description="Low complexity" evidence="1">
    <location>
        <begin position="154"/>
        <end position="164"/>
    </location>
</feature>
<gene>
    <name evidence="2" type="ORF">AVDCRST_MAG69-983</name>
</gene>
<organism evidence="2">
    <name type="scientific">uncultured Solirubrobacteraceae bacterium</name>
    <dbReference type="NCBI Taxonomy" id="1162706"/>
    <lineage>
        <taxon>Bacteria</taxon>
        <taxon>Bacillati</taxon>
        <taxon>Actinomycetota</taxon>
        <taxon>Thermoleophilia</taxon>
        <taxon>Solirubrobacterales</taxon>
        <taxon>Solirubrobacteraceae</taxon>
        <taxon>environmental samples</taxon>
    </lineage>
</organism>
<feature type="non-terminal residue" evidence="2">
    <location>
        <position position="179"/>
    </location>
</feature>
<feature type="compositionally biased region" description="Low complexity" evidence="1">
    <location>
        <begin position="1"/>
        <end position="63"/>
    </location>
</feature>
<feature type="compositionally biased region" description="Low complexity" evidence="1">
    <location>
        <begin position="83"/>
        <end position="104"/>
    </location>
</feature>
<dbReference type="EMBL" id="CADCVP010000114">
    <property type="protein sequence ID" value="CAA9484566.1"/>
    <property type="molecule type" value="Genomic_DNA"/>
</dbReference>
<name>A0A6J4S495_9ACTN</name>
<protein>
    <submittedName>
        <fullName evidence="2">RNA polymerase sigma-70 factor</fullName>
    </submittedName>
</protein>
<proteinExistence type="predicted"/>
<reference evidence="2" key="1">
    <citation type="submission" date="2020-02" db="EMBL/GenBank/DDBJ databases">
        <authorList>
            <person name="Meier V. D."/>
        </authorList>
    </citation>
    <scope>NUCLEOTIDE SEQUENCE</scope>
    <source>
        <strain evidence="2">AVDCRST_MAG69</strain>
    </source>
</reference>
<evidence type="ECO:0000256" key="1">
    <source>
        <dbReference type="SAM" id="MobiDB-lite"/>
    </source>
</evidence>
<feature type="region of interest" description="Disordered" evidence="1">
    <location>
        <begin position="1"/>
        <end position="179"/>
    </location>
</feature>
<evidence type="ECO:0000313" key="2">
    <source>
        <dbReference type="EMBL" id="CAA9484566.1"/>
    </source>
</evidence>
<feature type="non-terminal residue" evidence="2">
    <location>
        <position position="1"/>
    </location>
</feature>
<feature type="compositionally biased region" description="Low complexity" evidence="1">
    <location>
        <begin position="112"/>
        <end position="146"/>
    </location>
</feature>
<dbReference type="AlphaFoldDB" id="A0A6J4S495"/>
<sequence length="179" mass="18208">CRSTSATPPSTSALTKSTTAASTPPRSAFSATPRRPRTSSRTCSCASGVIRPSSMPAAATSAPICASWHAPGRSTCGARARRPAAPAIVSRSPSVTTSRVPTSARPRRPSARRLGAPSATSCASSPARSARRSSSPTGAGSPPTRSRASRRCRSAPPRAASGSGWRACAPRCPPSSKRP</sequence>